<sequence>MSKIEIVREIVTVASVLIKFGSEHILEKREHFIAFLNEIGIKNDLGRPLNQSNFRKMIEEMTAEEKQQLVEEFNEGFESVYRYMMMYSKP</sequence>
<dbReference type="SUPFAM" id="SSF69070">
    <property type="entry name" value="Anti-sigma factor AsiA"/>
    <property type="match status" value="1"/>
</dbReference>
<dbReference type="Pfam" id="PF09010">
    <property type="entry name" value="AsiA"/>
    <property type="match status" value="1"/>
</dbReference>
<dbReference type="KEGG" id="vg:65109407"/>
<reference evidence="2" key="1">
    <citation type="submission" date="2016-09" db="EMBL/GenBank/DDBJ databases">
        <authorList>
            <person name="Kajsik M."/>
        </authorList>
    </citation>
    <scope>NUCLEOTIDE SEQUENCE [LARGE SCALE GENOMIC DNA]</scope>
</reference>
<dbReference type="Proteomes" id="UP000279601">
    <property type="component" value="Segment"/>
</dbReference>
<dbReference type="GeneID" id="65109407"/>
<dbReference type="EMBL" id="LT614807">
    <property type="protein sequence ID" value="SCN45952.1"/>
    <property type="molecule type" value="Genomic_DNA"/>
</dbReference>
<dbReference type="GO" id="GO:0006355">
    <property type="term" value="P:regulation of DNA-templated transcription"/>
    <property type="evidence" value="ECO:0007669"/>
    <property type="project" value="InterPro"/>
</dbReference>
<dbReference type="InterPro" id="IPR015100">
    <property type="entry name" value="AsiA"/>
</dbReference>
<dbReference type="InterPro" id="IPR036486">
    <property type="entry name" value="AsiA_sf"/>
</dbReference>
<accession>A0A1D3RL15</accession>
<keyword evidence="2" id="KW-1185">Reference proteome</keyword>
<protein>
    <submittedName>
        <fullName evidence="1">Anti-sigma 70 protein</fullName>
    </submittedName>
</protein>
<organism evidence="1 2">
    <name type="scientific">Cronobacter phage Pet-CM3-4</name>
    <dbReference type="NCBI Taxonomy" id="1892569"/>
    <lineage>
        <taxon>Viruses</taxon>
        <taxon>Duplodnaviria</taxon>
        <taxon>Heunggongvirae</taxon>
        <taxon>Uroviricota</taxon>
        <taxon>Caudoviricetes</taxon>
        <taxon>Pantevenvirales</taxon>
        <taxon>Straboviridae</taxon>
        <taxon>Tevenvirinae</taxon>
        <taxon>Karamvirus</taxon>
        <taxon>Karamvirus petcm34</taxon>
    </lineage>
</organism>
<evidence type="ECO:0000313" key="2">
    <source>
        <dbReference type="Proteomes" id="UP000279601"/>
    </source>
</evidence>
<proteinExistence type="predicted"/>
<name>A0A1D3RL15_9CAUD</name>
<dbReference type="Gene3D" id="1.10.1810.10">
    <property type="entry name" value="Anti-Sigma Factor A"/>
    <property type="match status" value="1"/>
</dbReference>
<dbReference type="RefSeq" id="YP_010091874.1">
    <property type="nucleotide sequence ID" value="NC_055726.1"/>
</dbReference>
<evidence type="ECO:0000313" key="1">
    <source>
        <dbReference type="EMBL" id="SCN45952.1"/>
    </source>
</evidence>